<dbReference type="GO" id="GO:0000981">
    <property type="term" value="F:DNA-binding transcription factor activity, RNA polymerase II-specific"/>
    <property type="evidence" value="ECO:0007669"/>
    <property type="project" value="InterPro"/>
</dbReference>
<dbReference type="Pfam" id="PF04082">
    <property type="entry name" value="Fungal_trans"/>
    <property type="match status" value="1"/>
</dbReference>
<dbReference type="AlphaFoldDB" id="A0A0B7K8X0"/>
<keyword evidence="3" id="KW-0539">Nucleus</keyword>
<evidence type="ECO:0000256" key="3">
    <source>
        <dbReference type="ARBA" id="ARBA00023242"/>
    </source>
</evidence>
<comment type="subcellular location">
    <subcellularLocation>
        <location evidence="1">Nucleus</location>
    </subcellularLocation>
</comment>
<reference evidence="6" key="1">
    <citation type="submission" date="2015-01" db="EMBL/GenBank/DDBJ databases">
        <authorList>
            <person name="Durling Mikael"/>
        </authorList>
    </citation>
    <scope>NUCLEOTIDE SEQUENCE</scope>
</reference>
<dbReference type="PROSITE" id="PS50048">
    <property type="entry name" value="ZN2_CY6_FUNGAL_2"/>
    <property type="match status" value="1"/>
</dbReference>
<name>A0A0B7K8X0_BIOOC</name>
<protein>
    <recommendedName>
        <fullName evidence="5">Zn(2)-C6 fungal-type domain-containing protein</fullName>
    </recommendedName>
</protein>
<dbReference type="GO" id="GO:0005634">
    <property type="term" value="C:nucleus"/>
    <property type="evidence" value="ECO:0007669"/>
    <property type="project" value="UniProtKB-SubCell"/>
</dbReference>
<dbReference type="CDD" id="cd12148">
    <property type="entry name" value="fungal_TF_MHR"/>
    <property type="match status" value="1"/>
</dbReference>
<feature type="domain" description="Zn(2)-C6 fungal-type" evidence="5">
    <location>
        <begin position="34"/>
        <end position="62"/>
    </location>
</feature>
<dbReference type="InterPro" id="IPR036864">
    <property type="entry name" value="Zn2-C6_fun-type_DNA-bd_sf"/>
</dbReference>
<evidence type="ECO:0000313" key="6">
    <source>
        <dbReference type="EMBL" id="CEO53848.1"/>
    </source>
</evidence>
<evidence type="ECO:0000256" key="1">
    <source>
        <dbReference type="ARBA" id="ARBA00004123"/>
    </source>
</evidence>
<dbReference type="EMBL" id="CDPU01000038">
    <property type="protein sequence ID" value="CEO53848.1"/>
    <property type="molecule type" value="Genomic_DNA"/>
</dbReference>
<evidence type="ECO:0000256" key="2">
    <source>
        <dbReference type="ARBA" id="ARBA00022723"/>
    </source>
</evidence>
<dbReference type="InterPro" id="IPR050613">
    <property type="entry name" value="Sec_Metabolite_Reg"/>
</dbReference>
<dbReference type="GO" id="GO:0003677">
    <property type="term" value="F:DNA binding"/>
    <property type="evidence" value="ECO:0007669"/>
    <property type="project" value="InterPro"/>
</dbReference>
<feature type="region of interest" description="Disordered" evidence="4">
    <location>
        <begin position="97"/>
        <end position="134"/>
    </location>
</feature>
<keyword evidence="2" id="KW-0479">Metal-binding</keyword>
<dbReference type="Pfam" id="PF00172">
    <property type="entry name" value="Zn_clus"/>
    <property type="match status" value="1"/>
</dbReference>
<dbReference type="SMART" id="SM00066">
    <property type="entry name" value="GAL4"/>
    <property type="match status" value="1"/>
</dbReference>
<dbReference type="PANTHER" id="PTHR31001">
    <property type="entry name" value="UNCHARACTERIZED TRANSCRIPTIONAL REGULATORY PROTEIN"/>
    <property type="match status" value="1"/>
</dbReference>
<dbReference type="Gene3D" id="4.10.240.10">
    <property type="entry name" value="Zn(2)-C6 fungal-type DNA-binding domain"/>
    <property type="match status" value="1"/>
</dbReference>
<dbReference type="InterPro" id="IPR001138">
    <property type="entry name" value="Zn2Cys6_DnaBD"/>
</dbReference>
<gene>
    <name evidence="6" type="ORF">BN869_000009906_1</name>
</gene>
<dbReference type="CDD" id="cd00067">
    <property type="entry name" value="GAL4"/>
    <property type="match status" value="1"/>
</dbReference>
<feature type="region of interest" description="Disordered" evidence="4">
    <location>
        <begin position="1"/>
        <end position="24"/>
    </location>
</feature>
<accession>A0A0B7K8X0</accession>
<proteinExistence type="predicted"/>
<dbReference type="SUPFAM" id="SSF57701">
    <property type="entry name" value="Zn2/Cys6 DNA-binding domain"/>
    <property type="match status" value="1"/>
</dbReference>
<feature type="compositionally biased region" description="Basic and acidic residues" evidence="4">
    <location>
        <begin position="99"/>
        <end position="117"/>
    </location>
</feature>
<evidence type="ECO:0000259" key="5">
    <source>
        <dbReference type="PROSITE" id="PS50048"/>
    </source>
</evidence>
<dbReference type="SMART" id="SM00906">
    <property type="entry name" value="Fungal_trans"/>
    <property type="match status" value="1"/>
</dbReference>
<organism evidence="6">
    <name type="scientific">Bionectria ochroleuca</name>
    <name type="common">Gliocladium roseum</name>
    <dbReference type="NCBI Taxonomy" id="29856"/>
    <lineage>
        <taxon>Eukaryota</taxon>
        <taxon>Fungi</taxon>
        <taxon>Dikarya</taxon>
        <taxon>Ascomycota</taxon>
        <taxon>Pezizomycotina</taxon>
        <taxon>Sordariomycetes</taxon>
        <taxon>Hypocreomycetidae</taxon>
        <taxon>Hypocreales</taxon>
        <taxon>Bionectriaceae</taxon>
        <taxon>Clonostachys</taxon>
    </lineage>
</organism>
<feature type="compositionally biased region" description="Polar residues" evidence="4">
    <location>
        <begin position="1"/>
        <end position="16"/>
    </location>
</feature>
<sequence>MSGSQPTPDASPSGDSPDTHGAAAQGLKSKRILACILCQQRKIKCERKFPCSNCIKSNAQCVPANLVPRQRKRRFPERELLERLRRYEDILRKNNLKFDPMHKEDPNTKSTDAHGDDASEPGSPEATADFPGSSDRLPEAKNFWNAMRQGFHEVDHIGEVAAREAWDEIYEDNDQILFGIRKTVIDIPSLQPEPVQVFRLWQIYLDNVNPLLKVTHTPTLQPCIIEAVSNFEKVSPVLEALMFGIYSMAIHSLTNADCQATFGSPRDDLLHKYQYGCQQALVKCGYLRTGDRDCLTAFYLYLLSVSKATDPRCLSSMLGVAVRIAQRMGIHLEASNSTFPPLEAEMRRRLWWSLILYDARVGEMADHKSAALAPTWDCQVPLSLNDSDLRPEMKEFPAMEPKSSEAIYAVVRSDIANFYRHTSSYLDFNIPALKAVASVAKNDGLGIETLEKRVEEKYLKFCDPENPLHFLTIWTTRLTLAKARLVVHYSKASSNSPPTEAENDAAILQAIAMLESDTKIISLPSVRGFVWMGNIHFPLPGYIHLVYALRQNPLNRHAEHAWRAMSENSAMRLSYNSEMRQKFEAKAKNPLFRNLTKIILLTWDARVAAEEALGRTVAPPDIVVRVKAIQAARMEGESPQSQTGSIDVDDININDIIMNMPGGLGMDWQLDYNQMEAMGIGMPDQSSFNSNINQLNWATMGWGISNQQNRPG</sequence>
<evidence type="ECO:0000256" key="4">
    <source>
        <dbReference type="SAM" id="MobiDB-lite"/>
    </source>
</evidence>
<dbReference type="GO" id="GO:0008270">
    <property type="term" value="F:zinc ion binding"/>
    <property type="evidence" value="ECO:0007669"/>
    <property type="project" value="InterPro"/>
</dbReference>
<dbReference type="GO" id="GO:0006351">
    <property type="term" value="P:DNA-templated transcription"/>
    <property type="evidence" value="ECO:0007669"/>
    <property type="project" value="InterPro"/>
</dbReference>
<dbReference type="PANTHER" id="PTHR31001:SF45">
    <property type="entry name" value="ZN(II)2CYS6 TRANSCRIPTION FACTOR (EUROFUNG)"/>
    <property type="match status" value="1"/>
</dbReference>
<dbReference type="InterPro" id="IPR007219">
    <property type="entry name" value="XnlR_reg_dom"/>
</dbReference>